<keyword evidence="1" id="KW-1133">Transmembrane helix</keyword>
<dbReference type="Pfam" id="PF04298">
    <property type="entry name" value="Zn_peptidase_2"/>
    <property type="match status" value="1"/>
</dbReference>
<comment type="caution">
    <text evidence="2">The sequence shown here is derived from an EMBL/GenBank/DDBJ whole genome shotgun (WGS) entry which is preliminary data.</text>
</comment>
<keyword evidence="3" id="KW-1185">Reference proteome</keyword>
<dbReference type="EMBL" id="JBHSLW010000048">
    <property type="protein sequence ID" value="MFC5422726.1"/>
    <property type="molecule type" value="Genomic_DNA"/>
</dbReference>
<feature type="transmembrane region" description="Helical" evidence="1">
    <location>
        <begin position="146"/>
        <end position="166"/>
    </location>
</feature>
<gene>
    <name evidence="2" type="ORF">ACFPOB_24495</name>
</gene>
<keyword evidence="1" id="KW-0472">Membrane</keyword>
<dbReference type="PANTHER" id="PTHR36434:SF1">
    <property type="entry name" value="MEMBRANE PROTEASE YUGP-RELATED"/>
    <property type="match status" value="1"/>
</dbReference>
<dbReference type="RefSeq" id="WP_377800963.1">
    <property type="nucleotide sequence ID" value="NZ_JBHSLW010000048.1"/>
</dbReference>
<name>A0ABW0IYK6_9HYPH</name>
<dbReference type="InterPro" id="IPR007395">
    <property type="entry name" value="Zn_peptidase_2"/>
</dbReference>
<reference evidence="3" key="1">
    <citation type="journal article" date="2019" name="Int. J. Syst. Evol. Microbiol.">
        <title>The Global Catalogue of Microorganisms (GCM) 10K type strain sequencing project: providing services to taxonomists for standard genome sequencing and annotation.</title>
        <authorList>
            <consortium name="The Broad Institute Genomics Platform"/>
            <consortium name="The Broad Institute Genome Sequencing Center for Infectious Disease"/>
            <person name="Wu L."/>
            <person name="Ma J."/>
        </authorList>
    </citation>
    <scope>NUCLEOTIDE SEQUENCE [LARGE SCALE GENOMIC DNA]</scope>
    <source>
        <strain evidence="3">NCAIM B.01391</strain>
    </source>
</reference>
<feature type="transmembrane region" description="Helical" evidence="1">
    <location>
        <begin position="118"/>
        <end position="139"/>
    </location>
</feature>
<dbReference type="Proteomes" id="UP001596053">
    <property type="component" value="Unassembled WGS sequence"/>
</dbReference>
<proteinExistence type="predicted"/>
<protein>
    <submittedName>
        <fullName evidence="2">Zinc metallopeptidase</fullName>
    </submittedName>
</protein>
<keyword evidence="1" id="KW-0812">Transmembrane</keyword>
<accession>A0ABW0IYK6</accession>
<feature type="transmembrane region" description="Helical" evidence="1">
    <location>
        <begin position="199"/>
        <end position="220"/>
    </location>
</feature>
<evidence type="ECO:0000256" key="1">
    <source>
        <dbReference type="SAM" id="Phobius"/>
    </source>
</evidence>
<sequence length="227" mass="24680">MLYLIIALGLLALILGPQFWVRHVMDRHAADRPDLPGTGGELARHLLDRYGLDKVVVETTAAGGDHYDPDARIVRLSPKNHDGRSITAVAVAAHEVAHAIQHAQGSQLFALRTRLARLLGTVDKVAMVVLVAVPIVMIFTRVPAIGLFQFGAVIALLGLGVVVHLLTLPVEFDASFGKALPILDHDQYLHRDDMPAARGVLRAAAMTYVAASLMGLLDFLRILRVFR</sequence>
<organism evidence="2 3">
    <name type="scientific">Bosea eneae</name>
    <dbReference type="NCBI Taxonomy" id="151454"/>
    <lineage>
        <taxon>Bacteria</taxon>
        <taxon>Pseudomonadati</taxon>
        <taxon>Pseudomonadota</taxon>
        <taxon>Alphaproteobacteria</taxon>
        <taxon>Hyphomicrobiales</taxon>
        <taxon>Boseaceae</taxon>
        <taxon>Bosea</taxon>
    </lineage>
</organism>
<dbReference type="PANTHER" id="PTHR36434">
    <property type="entry name" value="MEMBRANE PROTEASE YUGP-RELATED"/>
    <property type="match status" value="1"/>
</dbReference>
<evidence type="ECO:0000313" key="2">
    <source>
        <dbReference type="EMBL" id="MFC5422726.1"/>
    </source>
</evidence>
<evidence type="ECO:0000313" key="3">
    <source>
        <dbReference type="Proteomes" id="UP001596053"/>
    </source>
</evidence>